<reference evidence="1" key="1">
    <citation type="submission" date="2023-03" db="EMBL/GenBank/DDBJ databases">
        <title>DFI Biobank Strains.</title>
        <authorList>
            <person name="Mostad J."/>
            <person name="Paddock L."/>
            <person name="Medina S."/>
            <person name="Waligurski E."/>
            <person name="Barat B."/>
            <person name="Smith R."/>
            <person name="Burgo V."/>
            <person name="Metcalfe C."/>
            <person name="Woodson C."/>
            <person name="Sundararajan A."/>
            <person name="Ramaswamy R."/>
            <person name="Lin H."/>
            <person name="Pamer E.G."/>
        </authorList>
    </citation>
    <scope>NUCLEOTIDE SEQUENCE</scope>
    <source>
        <strain evidence="1">DFI.9.5</strain>
    </source>
</reference>
<protein>
    <submittedName>
        <fullName evidence="1">Uncharacterized protein</fullName>
    </submittedName>
</protein>
<dbReference type="Proteomes" id="UP001221924">
    <property type="component" value="Unassembled WGS sequence"/>
</dbReference>
<evidence type="ECO:0000313" key="1">
    <source>
        <dbReference type="EMBL" id="MDE8698194.1"/>
    </source>
</evidence>
<comment type="caution">
    <text evidence="1">The sequence shown here is derived from an EMBL/GenBank/DDBJ whole genome shotgun (WGS) entry which is preliminary data.</text>
</comment>
<evidence type="ECO:0000313" key="2">
    <source>
        <dbReference type="Proteomes" id="UP001221924"/>
    </source>
</evidence>
<proteinExistence type="predicted"/>
<organism evidence="1 2">
    <name type="scientific">Bacteroides cellulosilyticus</name>
    <dbReference type="NCBI Taxonomy" id="246787"/>
    <lineage>
        <taxon>Bacteria</taxon>
        <taxon>Pseudomonadati</taxon>
        <taxon>Bacteroidota</taxon>
        <taxon>Bacteroidia</taxon>
        <taxon>Bacteroidales</taxon>
        <taxon>Bacteroidaceae</taxon>
        <taxon>Bacteroides</taxon>
    </lineage>
</organism>
<dbReference type="EMBL" id="JARFID010000850">
    <property type="protein sequence ID" value="MDE8698194.1"/>
    <property type="molecule type" value="Genomic_DNA"/>
</dbReference>
<name>A0AAW6MDM5_9BACE</name>
<feature type="non-terminal residue" evidence="1">
    <location>
        <position position="69"/>
    </location>
</feature>
<accession>A0AAW6MDM5</accession>
<dbReference type="AlphaFoldDB" id="A0AAW6MDM5"/>
<gene>
    <name evidence="1" type="ORF">PZH42_29975</name>
</gene>
<sequence>MDLVRETDWHAIRKLGTMHVHIHSILYALQIRVFQCSGGAMLFVHLPDELYKRMLQLLHDIKAEIDQYR</sequence>